<dbReference type="EMBL" id="MU251255">
    <property type="protein sequence ID" value="KAG9254195.1"/>
    <property type="molecule type" value="Genomic_DNA"/>
</dbReference>
<dbReference type="RefSeq" id="XP_046118119.1">
    <property type="nucleotide sequence ID" value="XM_046257482.1"/>
</dbReference>
<dbReference type="Proteomes" id="UP000887229">
    <property type="component" value="Unassembled WGS sequence"/>
</dbReference>
<reference evidence="2" key="1">
    <citation type="journal article" date="2021" name="IMA Fungus">
        <title>Genomic characterization of three marine fungi, including Emericellopsis atlantica sp. nov. with signatures of a generalist lifestyle and marine biomass degradation.</title>
        <authorList>
            <person name="Hagestad O.C."/>
            <person name="Hou L."/>
            <person name="Andersen J.H."/>
            <person name="Hansen E.H."/>
            <person name="Altermark B."/>
            <person name="Li C."/>
            <person name="Kuhnert E."/>
            <person name="Cox R.J."/>
            <person name="Crous P.W."/>
            <person name="Spatafora J.W."/>
            <person name="Lail K."/>
            <person name="Amirebrahimi M."/>
            <person name="Lipzen A."/>
            <person name="Pangilinan J."/>
            <person name="Andreopoulos W."/>
            <person name="Hayes R.D."/>
            <person name="Ng V."/>
            <person name="Grigoriev I.V."/>
            <person name="Jackson S.A."/>
            <person name="Sutton T.D.S."/>
            <person name="Dobson A.D.W."/>
            <person name="Rama T."/>
        </authorList>
    </citation>
    <scope>NUCLEOTIDE SEQUENCE</scope>
    <source>
        <strain evidence="2">TS7</strain>
    </source>
</reference>
<keyword evidence="1" id="KW-0472">Membrane</keyword>
<evidence type="ECO:0000313" key="2">
    <source>
        <dbReference type="EMBL" id="KAG9254195.1"/>
    </source>
</evidence>
<dbReference type="PANTHER" id="PTHR12265:SF14">
    <property type="entry name" value="INDOLE-DITERPENE BIOSYNTHESIS PROTEIN PAXU"/>
    <property type="match status" value="1"/>
</dbReference>
<dbReference type="OrthoDB" id="77878at2759"/>
<dbReference type="PANTHER" id="PTHR12265">
    <property type="entry name" value="TRANSMEMBRANE PROTEIN 53"/>
    <property type="match status" value="1"/>
</dbReference>
<dbReference type="InterPro" id="IPR029058">
    <property type="entry name" value="AB_hydrolase_fold"/>
</dbReference>
<evidence type="ECO:0000256" key="1">
    <source>
        <dbReference type="SAM" id="Phobius"/>
    </source>
</evidence>
<dbReference type="GeneID" id="70288385"/>
<accession>A0A9P7ZMA7</accession>
<dbReference type="SUPFAM" id="SSF53474">
    <property type="entry name" value="alpha/beta-Hydrolases"/>
    <property type="match status" value="2"/>
</dbReference>
<evidence type="ECO:0000313" key="3">
    <source>
        <dbReference type="Proteomes" id="UP000887229"/>
    </source>
</evidence>
<gene>
    <name evidence="2" type="ORF">F5Z01DRAFT_121161</name>
</gene>
<dbReference type="InterPro" id="IPR008547">
    <property type="entry name" value="DUF829_TMEM53"/>
</dbReference>
<organism evidence="2 3">
    <name type="scientific">Emericellopsis atlantica</name>
    <dbReference type="NCBI Taxonomy" id="2614577"/>
    <lineage>
        <taxon>Eukaryota</taxon>
        <taxon>Fungi</taxon>
        <taxon>Dikarya</taxon>
        <taxon>Ascomycota</taxon>
        <taxon>Pezizomycotina</taxon>
        <taxon>Sordariomycetes</taxon>
        <taxon>Hypocreomycetidae</taxon>
        <taxon>Hypocreales</taxon>
        <taxon>Bionectriaceae</taxon>
        <taxon>Emericellopsis</taxon>
    </lineage>
</organism>
<keyword evidence="3" id="KW-1185">Reference proteome</keyword>
<feature type="transmembrane region" description="Helical" evidence="1">
    <location>
        <begin position="235"/>
        <end position="253"/>
    </location>
</feature>
<protein>
    <submittedName>
        <fullName evidence="2">Uncharacterized protein</fullName>
    </submittedName>
</protein>
<dbReference type="AlphaFoldDB" id="A0A9P7ZMA7"/>
<comment type="caution">
    <text evidence="2">The sequence shown here is derived from an EMBL/GenBank/DDBJ whole genome shotgun (WGS) entry which is preliminary data.</text>
</comment>
<keyword evidence="1" id="KW-0812">Transmembrane</keyword>
<proteinExistence type="predicted"/>
<sequence>MTNTRGASTLIPRTLMQNVQAILPQSIRRPQKSHLAGLLIAIFLTLRLRQRIHKKVTMPAAAAKAPAFPGFKPLSDQVFVREPAGDAAVTPAPDHPDVVLVYGWGDGVPKHVVKYADGFQALYPAAKQIVVLSPISKAMFSTLAERSLQMAPVVQELFPDGAQDDDSCRRRILVHTMSNTGAVNYAATINRFKDLYSRPFPHTLFVMDSTPGSVAITWDNLKRWSRAMSLGMAKFFPWPFVVTQGIFLIFLFINNLVEQATGRESAGGWSRKAALNTEWEAIGARKLYMYSKEDDLINYEDIEVHAAEAKQLGWKVDVEVFEGSGHVGHMRLHAEQYWTAIAESWKKAVADGEA</sequence>
<dbReference type="Pfam" id="PF05705">
    <property type="entry name" value="DUF829"/>
    <property type="match status" value="1"/>
</dbReference>
<name>A0A9P7ZMA7_9HYPO</name>
<keyword evidence="1" id="KW-1133">Transmembrane helix</keyword>